<feature type="domain" description="WDR36/Utp21 C-terminal" evidence="2">
    <location>
        <begin position="779"/>
        <end position="990"/>
    </location>
</feature>
<evidence type="ECO:0000259" key="3">
    <source>
        <dbReference type="Pfam" id="PF25171"/>
    </source>
</evidence>
<sequence>MSSIFKPYRVLGLCTSEVPFVVRFLPHSNVCHVVVPIVSFSDACNQTPGDPVSAPITAFTASGRFVFAAAGGVIYLYRNGRYLAHEFRGHQHKITKLLAFNSSLLASVDETCLLKVWNIQTLANPTLLEAVFSEQFSPDSFTITALACPLGYRNKLLFGSAQGPLQLWNVVSSKQLYWFKGFGAAVACIEPAPALDVCAIGLGDGHIYLHNIKYDISLLKFVQDGGAVTSIIFRSDSLENTELDSYLSFLADGNQDLFMVTGSTSGQVNCWQLKDKGESRPVGATQTLHWDRIVSMFYLTNGDAAGAMVTSGADNCIKVSYFDRPDGGPRTVYKRSGHFRPPNRVAFWPGGSAGGSLLLSAGQDSMLRIFSTFNEHLDKSLGRAYAPGVPDRRKSKAEDRLTWLLPAISQVSICAARAEDWDSVVAIHAGRRQATTWNFVNSTRGKHWLDPGKFSGKGGEAVRLYKHTVATSVFITNCGNYVLLGYSSGDVFKFNLQSGLERGSYGEPTAHTSAVVGISVNNVNRQTVTVGGTEVRFWSFHKHDLLASIDLSSSALFSRFNSDTDTLAIPLTTGPIVLLDATRRRVIRRFVNSEYQSCVDLVSPYFTCATVQLDSVPAISTDGRWLISAHHGDPLIKTWDIVHGRLIDCFRVSTPITSLAVSPANDFIATTHANSLGVHLWDNSGTYQRLHLHPLPDDYVPPSDRKPVAIPSRSLIAHFNEDSEHGLKSIKLGLRAASDSAHSDGDAYDECSESNDEDVDMDKEPLSNTPLWRDYVSPEQLPDKLATLSGLSSTYLSSFLQLDLIRERNRKVTTPVSAERNSGPSLPFFLPLVETAKGLAWVDADTPQDDPMLGGAESSSRQSLKRHAIWSDESLTGLEPVPGLASRIMRAKEDDEFDEIMLTLKSLGPSALDLEIRLLAPSLEEEEAVSSAVTEEFTATLHCATHERLQGFLRLLINRFERNLDVDLACVCLESVLHRHGDLILNTVCTTNTQVADKSSEIDGQIDAILSCEQHSDDFLSHPTLQLISRAVEAKEKTSTLFTRRLTRSICLVDFIRNPTTTLQF</sequence>
<dbReference type="PANTHER" id="PTHR22840">
    <property type="entry name" value="WD REPEAT-CONTAINING PROTEIN 36"/>
    <property type="match status" value="1"/>
</dbReference>
<dbReference type="InterPro" id="IPR036322">
    <property type="entry name" value="WD40_repeat_dom_sf"/>
</dbReference>
<dbReference type="SUPFAM" id="SSF50978">
    <property type="entry name" value="WD40 repeat-like"/>
    <property type="match status" value="1"/>
</dbReference>
<dbReference type="Gene3D" id="2.130.10.10">
    <property type="entry name" value="YVTN repeat-like/Quinoprotein amine dehydrogenase"/>
    <property type="match status" value="2"/>
</dbReference>
<feature type="compositionally biased region" description="Acidic residues" evidence="1">
    <location>
        <begin position="746"/>
        <end position="761"/>
    </location>
</feature>
<name>A0A1S8WKH4_OPIVI</name>
<proteinExistence type="predicted"/>
<dbReference type="Pfam" id="PF04192">
    <property type="entry name" value="Utp21"/>
    <property type="match status" value="1"/>
</dbReference>
<feature type="domain" description="WDR36/Utp21 N-terminal" evidence="3">
    <location>
        <begin position="49"/>
        <end position="323"/>
    </location>
</feature>
<accession>A0A1S8WKH4</accession>
<dbReference type="InterPro" id="IPR001680">
    <property type="entry name" value="WD40_rpt"/>
</dbReference>
<dbReference type="InterPro" id="IPR015943">
    <property type="entry name" value="WD40/YVTN_repeat-like_dom_sf"/>
</dbReference>
<dbReference type="SMART" id="SM00320">
    <property type="entry name" value="WD40"/>
    <property type="match status" value="6"/>
</dbReference>
<dbReference type="GO" id="GO:0006364">
    <property type="term" value="P:rRNA processing"/>
    <property type="evidence" value="ECO:0007669"/>
    <property type="project" value="InterPro"/>
</dbReference>
<dbReference type="AlphaFoldDB" id="A0A1S8WKH4"/>
<dbReference type="Pfam" id="PF25171">
    <property type="entry name" value="Beta-prop_WDR36-Utp21_1st"/>
    <property type="match status" value="1"/>
</dbReference>
<dbReference type="GO" id="GO:0034388">
    <property type="term" value="C:Pwp2p-containing subcomplex of 90S preribosome"/>
    <property type="evidence" value="ECO:0007669"/>
    <property type="project" value="TreeGrafter"/>
</dbReference>
<evidence type="ECO:0000256" key="1">
    <source>
        <dbReference type="SAM" id="MobiDB-lite"/>
    </source>
</evidence>
<dbReference type="InterPro" id="IPR007319">
    <property type="entry name" value="WDR36/Utp21_C"/>
</dbReference>
<dbReference type="GO" id="GO:0032040">
    <property type="term" value="C:small-subunit processome"/>
    <property type="evidence" value="ECO:0007669"/>
    <property type="project" value="InterPro"/>
</dbReference>
<dbReference type="Pfam" id="PF25168">
    <property type="entry name" value="Beta-prop_WDR36-Utp21_2nd"/>
    <property type="match status" value="1"/>
</dbReference>
<evidence type="ECO:0000313" key="5">
    <source>
        <dbReference type="Proteomes" id="UP000243686"/>
    </source>
</evidence>
<dbReference type="EMBL" id="KV906329">
    <property type="protein sequence ID" value="OON14921.1"/>
    <property type="molecule type" value="Genomic_DNA"/>
</dbReference>
<dbReference type="PANTHER" id="PTHR22840:SF12">
    <property type="entry name" value="WD REPEAT-CONTAINING PROTEIN 36"/>
    <property type="match status" value="1"/>
</dbReference>
<organism evidence="4 5">
    <name type="scientific">Opisthorchis viverrini</name>
    <name type="common">Southeast Asian liver fluke</name>
    <dbReference type="NCBI Taxonomy" id="6198"/>
    <lineage>
        <taxon>Eukaryota</taxon>
        <taxon>Metazoa</taxon>
        <taxon>Spiralia</taxon>
        <taxon>Lophotrochozoa</taxon>
        <taxon>Platyhelminthes</taxon>
        <taxon>Trematoda</taxon>
        <taxon>Digenea</taxon>
        <taxon>Opisthorchiida</taxon>
        <taxon>Opisthorchiata</taxon>
        <taxon>Opisthorchiidae</taxon>
        <taxon>Opisthorchis</taxon>
    </lineage>
</organism>
<evidence type="ECO:0000313" key="4">
    <source>
        <dbReference type="EMBL" id="OON14921.1"/>
    </source>
</evidence>
<reference evidence="4 5" key="1">
    <citation type="submission" date="2015-03" db="EMBL/GenBank/DDBJ databases">
        <title>Draft genome of the nematode, Opisthorchis viverrini.</title>
        <authorList>
            <person name="Mitreva M."/>
        </authorList>
    </citation>
    <scope>NUCLEOTIDE SEQUENCE [LARGE SCALE GENOMIC DNA]</scope>
    <source>
        <strain evidence="4">Khon Kaen</strain>
    </source>
</reference>
<gene>
    <name evidence="4" type="ORF">X801_09283</name>
</gene>
<protein>
    <submittedName>
        <fullName evidence="4">WD domain, G-beta repeat protein</fullName>
    </submittedName>
</protein>
<keyword evidence="5" id="KW-1185">Reference proteome</keyword>
<dbReference type="InterPro" id="IPR059157">
    <property type="entry name" value="WDR36-Utp21_N"/>
</dbReference>
<feature type="region of interest" description="Disordered" evidence="1">
    <location>
        <begin position="740"/>
        <end position="763"/>
    </location>
</feature>
<evidence type="ECO:0000259" key="2">
    <source>
        <dbReference type="Pfam" id="PF04192"/>
    </source>
</evidence>
<dbReference type="Proteomes" id="UP000243686">
    <property type="component" value="Unassembled WGS sequence"/>
</dbReference>